<sequence length="77" mass="8665">MDKGQIWINRQVTWWMLLVDVATKSRDLGPGDQHQPEVAQRAHLLRHLLAQPGIKVSWKPAVVEDSSGKGLSRALRS</sequence>
<organism evidence="1 2">
    <name type="scientific">Paspalum vaginatum</name>
    <name type="common">seashore paspalum</name>
    <dbReference type="NCBI Taxonomy" id="158149"/>
    <lineage>
        <taxon>Eukaryota</taxon>
        <taxon>Viridiplantae</taxon>
        <taxon>Streptophyta</taxon>
        <taxon>Embryophyta</taxon>
        <taxon>Tracheophyta</taxon>
        <taxon>Spermatophyta</taxon>
        <taxon>Magnoliopsida</taxon>
        <taxon>Liliopsida</taxon>
        <taxon>Poales</taxon>
        <taxon>Poaceae</taxon>
        <taxon>PACMAD clade</taxon>
        <taxon>Panicoideae</taxon>
        <taxon>Andropogonodae</taxon>
        <taxon>Paspaleae</taxon>
        <taxon>Paspalinae</taxon>
        <taxon>Paspalum</taxon>
    </lineage>
</organism>
<reference evidence="1 2" key="1">
    <citation type="submission" date="2022-10" db="EMBL/GenBank/DDBJ databases">
        <title>WGS assembly of Paspalum vaginatum 540-79.</title>
        <authorList>
            <person name="Sun G."/>
            <person name="Wase N."/>
            <person name="Shu S."/>
            <person name="Jenkins J."/>
            <person name="Zhou B."/>
            <person name="Torres-Rodriguez J."/>
            <person name="Chen C."/>
            <person name="Sandor L."/>
            <person name="Plott C."/>
            <person name="Yoshinga Y."/>
            <person name="Daum C."/>
            <person name="Qi P."/>
            <person name="Barry K."/>
            <person name="Lipzen A."/>
            <person name="Berry L."/>
            <person name="Pedersen C."/>
            <person name="Gottilla T."/>
            <person name="Foltz A."/>
            <person name="Yu H."/>
            <person name="O'Malley R."/>
            <person name="Zhang C."/>
            <person name="Devos K."/>
            <person name="Sigmon B."/>
            <person name="Yu B."/>
            <person name="Obata T."/>
            <person name="Schmutz J."/>
            <person name="Schnable J."/>
        </authorList>
    </citation>
    <scope>NUCLEOTIDE SEQUENCE [LARGE SCALE GENOMIC DNA]</scope>
    <source>
        <strain evidence="2">cv. 540-79</strain>
    </source>
</reference>
<dbReference type="AlphaFoldDB" id="A0A9W8CGS0"/>
<comment type="caution">
    <text evidence="1">The sequence shown here is derived from an EMBL/GenBank/DDBJ whole genome shotgun (WGS) entry which is preliminary data.</text>
</comment>
<evidence type="ECO:0000313" key="1">
    <source>
        <dbReference type="EMBL" id="KAJ1257036.1"/>
    </source>
</evidence>
<protein>
    <submittedName>
        <fullName evidence="1">Uncharacterized protein</fullName>
    </submittedName>
</protein>
<name>A0A9W8CGS0_9POAL</name>
<evidence type="ECO:0000313" key="2">
    <source>
        <dbReference type="Proteomes" id="UP001164776"/>
    </source>
</evidence>
<dbReference type="Proteomes" id="UP001164776">
    <property type="component" value="Unassembled WGS sequence"/>
</dbReference>
<accession>A0A9W8CGS0</accession>
<keyword evidence="2" id="KW-1185">Reference proteome</keyword>
<gene>
    <name evidence="1" type="ORF">BS78_K233900</name>
</gene>
<dbReference type="EMBL" id="MU629446">
    <property type="protein sequence ID" value="KAJ1257036.1"/>
    <property type="molecule type" value="Genomic_DNA"/>
</dbReference>
<proteinExistence type="predicted"/>